<evidence type="ECO:0008006" key="4">
    <source>
        <dbReference type="Google" id="ProtNLM"/>
    </source>
</evidence>
<proteinExistence type="predicted"/>
<dbReference type="EMBL" id="AP018448">
    <property type="protein sequence ID" value="BBC30004.1"/>
    <property type="molecule type" value="Genomic_DNA"/>
</dbReference>
<feature type="compositionally biased region" description="Polar residues" evidence="1">
    <location>
        <begin position="1"/>
        <end position="13"/>
    </location>
</feature>
<dbReference type="RefSeq" id="WP_286248296.1">
    <property type="nucleotide sequence ID" value="NZ_AP018448.1"/>
</dbReference>
<keyword evidence="3" id="KW-1185">Reference proteome</keyword>
<accession>A0ABN5V9R7</accession>
<reference evidence="2 3" key="1">
    <citation type="journal article" date="2010" name="ChemBioChem">
        <title>Cloning and characterization of the biosynthetic gene cluster of 16-membered macrolide antibiotic FD-891: involvement of a dual functional cytochrome P450 monooxygenase catalyzing epoxidation and hydroxylation.</title>
        <authorList>
            <person name="Kudo F."/>
            <person name="Motegi A."/>
            <person name="Mizoue K."/>
            <person name="Eguchi T."/>
        </authorList>
    </citation>
    <scope>NUCLEOTIDE SEQUENCE [LARGE SCALE GENOMIC DNA]</scope>
    <source>
        <strain evidence="2 3">A-8890</strain>
    </source>
</reference>
<evidence type="ECO:0000313" key="3">
    <source>
        <dbReference type="Proteomes" id="UP001321542"/>
    </source>
</evidence>
<feature type="compositionally biased region" description="Basic and acidic residues" evidence="1">
    <location>
        <begin position="199"/>
        <end position="215"/>
    </location>
</feature>
<evidence type="ECO:0000256" key="1">
    <source>
        <dbReference type="SAM" id="MobiDB-lite"/>
    </source>
</evidence>
<sequence length="228" mass="24680">MHSTRNRWLSAAQSADWFQLDRHDDPEPSPDPADPPEPEGDPDPEPDPEGADKLGDAGKKALDKMKADRAEAKKAAAAEKKRADELARKVAEFEDRDKSELEKATGRAEAAAKRAEAATARAVRAEVKAAAAEFADPDDALAHLNGKFAQYADDGGEIDTEAITADLADLLERKPHLRKQTTPAADPSRAPKPDPSQGPRKEPAPKDYRNASREEIQKGLAALGVRLR</sequence>
<feature type="region of interest" description="Disordered" evidence="1">
    <location>
        <begin position="171"/>
        <end position="215"/>
    </location>
</feature>
<protein>
    <recommendedName>
        <fullName evidence="4">Scaffolding protein</fullName>
    </recommendedName>
</protein>
<gene>
    <name evidence="2" type="ORF">SGFS_012980</name>
</gene>
<feature type="compositionally biased region" description="Acidic residues" evidence="1">
    <location>
        <begin position="34"/>
        <end position="49"/>
    </location>
</feature>
<feature type="compositionally biased region" description="Basic and acidic residues" evidence="1">
    <location>
        <begin position="50"/>
        <end position="81"/>
    </location>
</feature>
<name>A0ABN5V9R7_9ACTN</name>
<dbReference type="Proteomes" id="UP001321542">
    <property type="component" value="Chromosome"/>
</dbReference>
<organism evidence="2 3">
    <name type="scientific">Streptomyces graminofaciens</name>
    <dbReference type="NCBI Taxonomy" id="68212"/>
    <lineage>
        <taxon>Bacteria</taxon>
        <taxon>Bacillati</taxon>
        <taxon>Actinomycetota</taxon>
        <taxon>Actinomycetes</taxon>
        <taxon>Kitasatosporales</taxon>
        <taxon>Streptomycetaceae</taxon>
        <taxon>Streptomyces</taxon>
    </lineage>
</organism>
<reference evidence="2 3" key="2">
    <citation type="journal article" date="2023" name="ChemBioChem">
        <title>Acyltransferase Domain Exchange between Two Independent Type I Polyketide Synthases in the Same Producer Strain of Macrolide Antibiotics.</title>
        <authorList>
            <person name="Kudo F."/>
            <person name="Kishikawa K."/>
            <person name="Tsuboi K."/>
            <person name="Kido T."/>
            <person name="Usui T."/>
            <person name="Hashimoto J."/>
            <person name="Shin-Ya K."/>
            <person name="Miyanaga A."/>
            <person name="Eguchi T."/>
        </authorList>
    </citation>
    <scope>NUCLEOTIDE SEQUENCE [LARGE SCALE GENOMIC DNA]</scope>
    <source>
        <strain evidence="2 3">A-8890</strain>
    </source>
</reference>
<evidence type="ECO:0000313" key="2">
    <source>
        <dbReference type="EMBL" id="BBC30004.1"/>
    </source>
</evidence>
<feature type="region of interest" description="Disordered" evidence="1">
    <location>
        <begin position="1"/>
        <end position="81"/>
    </location>
</feature>